<dbReference type="EMBL" id="CAJOAY010034719">
    <property type="protein sequence ID" value="CAF4446942.1"/>
    <property type="molecule type" value="Genomic_DNA"/>
</dbReference>
<feature type="non-terminal residue" evidence="1">
    <location>
        <position position="19"/>
    </location>
</feature>
<dbReference type="AlphaFoldDB" id="A0A820RYF9"/>
<dbReference type="Proteomes" id="UP000663881">
    <property type="component" value="Unassembled WGS sequence"/>
</dbReference>
<comment type="caution">
    <text evidence="1">The sequence shown here is derived from an EMBL/GenBank/DDBJ whole genome shotgun (WGS) entry which is preliminary data.</text>
</comment>
<name>A0A820RYF9_9BILA</name>
<accession>A0A820RYF9</accession>
<protein>
    <submittedName>
        <fullName evidence="1">Uncharacterized protein</fullName>
    </submittedName>
</protein>
<evidence type="ECO:0000313" key="2">
    <source>
        <dbReference type="Proteomes" id="UP000663881"/>
    </source>
</evidence>
<proteinExistence type="predicted"/>
<reference evidence="1" key="1">
    <citation type="submission" date="2021-02" db="EMBL/GenBank/DDBJ databases">
        <authorList>
            <person name="Nowell W R."/>
        </authorList>
    </citation>
    <scope>NUCLEOTIDE SEQUENCE</scope>
</reference>
<evidence type="ECO:0000313" key="1">
    <source>
        <dbReference type="EMBL" id="CAF4446942.1"/>
    </source>
</evidence>
<organism evidence="1 2">
    <name type="scientific">Adineta steineri</name>
    <dbReference type="NCBI Taxonomy" id="433720"/>
    <lineage>
        <taxon>Eukaryota</taxon>
        <taxon>Metazoa</taxon>
        <taxon>Spiralia</taxon>
        <taxon>Gnathifera</taxon>
        <taxon>Rotifera</taxon>
        <taxon>Eurotatoria</taxon>
        <taxon>Bdelloidea</taxon>
        <taxon>Adinetida</taxon>
        <taxon>Adinetidae</taxon>
        <taxon>Adineta</taxon>
    </lineage>
</organism>
<sequence>MVGAPLFFLLDGQTKWGVV</sequence>
<gene>
    <name evidence="1" type="ORF">OKA104_LOCUS53944</name>
</gene>